<gene>
    <name evidence="2" type="ORF">C7477_11625</name>
</gene>
<feature type="compositionally biased region" description="Basic and acidic residues" evidence="1">
    <location>
        <begin position="1"/>
        <end position="16"/>
    </location>
</feature>
<keyword evidence="3" id="KW-1185">Reference proteome</keyword>
<dbReference type="EMBL" id="QJTF01000016">
    <property type="protein sequence ID" value="PYE87067.1"/>
    <property type="molecule type" value="Genomic_DNA"/>
</dbReference>
<reference evidence="2 3" key="1">
    <citation type="submission" date="2018-06" db="EMBL/GenBank/DDBJ databases">
        <title>Genomic Encyclopedia of Type Strains, Phase III (KMG-III): the genomes of soil and plant-associated and newly described type strains.</title>
        <authorList>
            <person name="Whitman W."/>
        </authorList>
    </citation>
    <scope>NUCLEOTIDE SEQUENCE [LARGE SCALE GENOMIC DNA]</scope>
    <source>
        <strain evidence="2 3">ORS 1419</strain>
    </source>
</reference>
<evidence type="ECO:0000313" key="2">
    <source>
        <dbReference type="EMBL" id="PYE87067.1"/>
    </source>
</evidence>
<proteinExistence type="predicted"/>
<accession>A0A318SYD2</accession>
<dbReference type="Proteomes" id="UP000247454">
    <property type="component" value="Unassembled WGS sequence"/>
</dbReference>
<evidence type="ECO:0000256" key="1">
    <source>
        <dbReference type="SAM" id="MobiDB-lite"/>
    </source>
</evidence>
<sequence length="60" mass="7206">MTDHKDKHKQDRRRIAESQPYEVGYFRKKHGLSQDAARKIIEATHGDRKKANEMAEKWRK</sequence>
<protein>
    <submittedName>
        <fullName evidence="2">Uncharacterized protein DUF3606</fullName>
    </submittedName>
</protein>
<dbReference type="OrthoDB" id="8087200at2"/>
<comment type="caution">
    <text evidence="2">The sequence shown here is derived from an EMBL/GenBank/DDBJ whole genome shotgun (WGS) entry which is preliminary data.</text>
</comment>
<name>A0A318SYD2_9HYPH</name>
<feature type="region of interest" description="Disordered" evidence="1">
    <location>
        <begin position="1"/>
        <end position="20"/>
    </location>
</feature>
<organism evidence="2 3">
    <name type="scientific">Phyllobacterium leguminum</name>
    <dbReference type="NCBI Taxonomy" id="314237"/>
    <lineage>
        <taxon>Bacteria</taxon>
        <taxon>Pseudomonadati</taxon>
        <taxon>Pseudomonadota</taxon>
        <taxon>Alphaproteobacteria</taxon>
        <taxon>Hyphomicrobiales</taxon>
        <taxon>Phyllobacteriaceae</taxon>
        <taxon>Phyllobacterium</taxon>
    </lineage>
</organism>
<evidence type="ECO:0000313" key="3">
    <source>
        <dbReference type="Proteomes" id="UP000247454"/>
    </source>
</evidence>
<dbReference type="RefSeq" id="WP_110752898.1">
    <property type="nucleotide sequence ID" value="NZ_QJTF01000016.1"/>
</dbReference>
<dbReference type="AlphaFoldDB" id="A0A318SYD2"/>